<accession>Q8FMZ4</accession>
<sequence>MDWAGPVVAGPLRRRDIARCMTAVCPTVTVDAISRGWMVRGRTGVTTPASTLDELCDALVPHVRLPGWEHLEEALLTVPAPSRVDAPEGELACPSMIPEGSTPVLGAVTHLPGHMKLAAFALGVRSFASAATVVTTIDPGYHLAARGGHLLGI</sequence>
<dbReference type="KEGG" id="cef:CE2355"/>
<organism evidence="1 2">
    <name type="scientific">Corynebacterium efficiens (strain DSM 44549 / YS-314 / AJ 12310 / JCM 11189 / NBRC 100395)</name>
    <dbReference type="NCBI Taxonomy" id="196164"/>
    <lineage>
        <taxon>Bacteria</taxon>
        <taxon>Bacillati</taxon>
        <taxon>Actinomycetota</taxon>
        <taxon>Actinomycetes</taxon>
        <taxon>Mycobacteriales</taxon>
        <taxon>Corynebacteriaceae</taxon>
        <taxon>Corynebacterium</taxon>
    </lineage>
</organism>
<name>Q8FMZ4_COREF</name>
<dbReference type="eggNOG" id="ENOG5031ZK9">
    <property type="taxonomic scope" value="Bacteria"/>
</dbReference>
<dbReference type="STRING" id="196164.gene:10742789"/>
<evidence type="ECO:0000313" key="2">
    <source>
        <dbReference type="Proteomes" id="UP000001409"/>
    </source>
</evidence>
<reference evidence="1 2" key="1">
    <citation type="journal article" date="2003" name="Genome Res.">
        <title>Comparative complete genome sequence analysis of the amino acid replacements responsible for the thermostability of Corynebacterium efficiens.</title>
        <authorList>
            <person name="Nishio Y."/>
            <person name="Nakamura Y."/>
            <person name="Kawarabayasi Y."/>
            <person name="Usuda Y."/>
            <person name="Kimura E."/>
            <person name="Sugimoto S."/>
            <person name="Matsui K."/>
            <person name="Yamagishi A."/>
            <person name="Kikuchi H."/>
            <person name="Ikeo K."/>
            <person name="Gojobori T."/>
        </authorList>
    </citation>
    <scope>NUCLEOTIDE SEQUENCE [LARGE SCALE GENOMIC DNA]</scope>
    <source>
        <strain evidence="2">DSM 44549 / YS-314 / AJ 12310 / JCM 11189 / NBRC 100395</strain>
    </source>
</reference>
<protein>
    <submittedName>
        <fullName evidence="1">Uncharacterized protein</fullName>
    </submittedName>
</protein>
<proteinExistence type="predicted"/>
<dbReference type="EMBL" id="BA000035">
    <property type="protein sequence ID" value="BAC19165.1"/>
    <property type="molecule type" value="Genomic_DNA"/>
</dbReference>
<dbReference type="AlphaFoldDB" id="Q8FMZ4"/>
<dbReference type="Proteomes" id="UP000001409">
    <property type="component" value="Chromosome"/>
</dbReference>
<evidence type="ECO:0000313" key="1">
    <source>
        <dbReference type="EMBL" id="BAC19165.1"/>
    </source>
</evidence>
<dbReference type="HOGENOM" id="CLU_1624338_0_0_11"/>
<keyword evidence="2" id="KW-1185">Reference proteome</keyword>